<dbReference type="GO" id="GO:0003676">
    <property type="term" value="F:nucleic acid binding"/>
    <property type="evidence" value="ECO:0007669"/>
    <property type="project" value="InterPro"/>
</dbReference>
<feature type="compositionally biased region" description="Basic and acidic residues" evidence="2">
    <location>
        <begin position="227"/>
        <end position="237"/>
    </location>
</feature>
<dbReference type="PANTHER" id="PTHR34676">
    <property type="entry name" value="DUF4219 DOMAIN-CONTAINING PROTEIN-RELATED"/>
    <property type="match status" value="1"/>
</dbReference>
<gene>
    <name evidence="4" type="ORF">Taro_014941</name>
</gene>
<keyword evidence="1" id="KW-0862">Zinc</keyword>
<keyword evidence="5" id="KW-1185">Reference proteome</keyword>
<dbReference type="SUPFAM" id="SSF57756">
    <property type="entry name" value="Retrovirus zinc finger-like domains"/>
    <property type="match status" value="1"/>
</dbReference>
<dbReference type="Proteomes" id="UP000652761">
    <property type="component" value="Unassembled WGS sequence"/>
</dbReference>
<name>A0A843UG10_COLES</name>
<evidence type="ECO:0000256" key="1">
    <source>
        <dbReference type="PROSITE-ProRule" id="PRU00047"/>
    </source>
</evidence>
<reference evidence="4" key="1">
    <citation type="submission" date="2017-07" db="EMBL/GenBank/DDBJ databases">
        <title>Taro Niue Genome Assembly and Annotation.</title>
        <authorList>
            <person name="Atibalentja N."/>
            <person name="Keating K."/>
            <person name="Fields C.J."/>
        </authorList>
    </citation>
    <scope>NUCLEOTIDE SEQUENCE</scope>
    <source>
        <strain evidence="4">Niue_2</strain>
        <tissue evidence="4">Leaf</tissue>
    </source>
</reference>
<comment type="caution">
    <text evidence="4">The sequence shown here is derived from an EMBL/GenBank/DDBJ whole genome shotgun (WGS) entry which is preliminary data.</text>
</comment>
<sequence length="365" mass="42168">MDSRGFMAEGHSINRPPFFNGTDYTYWKNRMQVFLRAQNYEIWKAVEVGPYENHGEEETWTREQIRRATLNCSAMNMIQCAVHPKEYSRISMCKSAKEMWDKLELLYEGTSQVKETKANILVSEYELFMMKSNETISEMFVRFMIIVNGLKALGKDYSDADLVRKILRSFSSIWHTKATVIEDSKDLSKISLDELIGSLMTYEINIKRNEDHIIKTKPVALKASSSNKDKSQEKTSSDESESNEDEIALMTRQFRKFLKYKKGKLSGKKKFSSGKRNTSFSNANSNKNKKSDDIVICYWCNKPGHMKGECPKNKKEKHKNFHKFKKPKAMVATWSDEDSSEKEEEEKSSSSDSEEICFMANSSDG</sequence>
<proteinExistence type="predicted"/>
<dbReference type="EMBL" id="NMUH01000633">
    <property type="protein sequence ID" value="MQL82468.1"/>
    <property type="molecule type" value="Genomic_DNA"/>
</dbReference>
<dbReference type="GO" id="GO:0008270">
    <property type="term" value="F:zinc ion binding"/>
    <property type="evidence" value="ECO:0007669"/>
    <property type="project" value="UniProtKB-KW"/>
</dbReference>
<dbReference type="InterPro" id="IPR001878">
    <property type="entry name" value="Znf_CCHC"/>
</dbReference>
<dbReference type="PANTHER" id="PTHR34676:SF8">
    <property type="entry name" value="TRANSMEMBRANE PROTEIN"/>
    <property type="match status" value="1"/>
</dbReference>
<dbReference type="PROSITE" id="PS50158">
    <property type="entry name" value="ZF_CCHC"/>
    <property type="match status" value="1"/>
</dbReference>
<feature type="region of interest" description="Disordered" evidence="2">
    <location>
        <begin position="321"/>
        <end position="365"/>
    </location>
</feature>
<keyword evidence="1" id="KW-0863">Zinc-finger</keyword>
<evidence type="ECO:0000259" key="3">
    <source>
        <dbReference type="PROSITE" id="PS50158"/>
    </source>
</evidence>
<protein>
    <recommendedName>
        <fullName evidence="3">CCHC-type domain-containing protein</fullName>
    </recommendedName>
</protein>
<evidence type="ECO:0000256" key="2">
    <source>
        <dbReference type="SAM" id="MobiDB-lite"/>
    </source>
</evidence>
<accession>A0A843UG10</accession>
<dbReference type="AlphaFoldDB" id="A0A843UG10"/>
<keyword evidence="1" id="KW-0479">Metal-binding</keyword>
<evidence type="ECO:0000313" key="4">
    <source>
        <dbReference type="EMBL" id="MQL82468.1"/>
    </source>
</evidence>
<evidence type="ECO:0000313" key="5">
    <source>
        <dbReference type="Proteomes" id="UP000652761"/>
    </source>
</evidence>
<dbReference type="Gene3D" id="4.10.60.10">
    <property type="entry name" value="Zinc finger, CCHC-type"/>
    <property type="match status" value="1"/>
</dbReference>
<dbReference type="Pfam" id="PF14223">
    <property type="entry name" value="Retrotran_gag_2"/>
    <property type="match status" value="1"/>
</dbReference>
<feature type="compositionally biased region" description="Acidic residues" evidence="2">
    <location>
        <begin position="335"/>
        <end position="346"/>
    </location>
</feature>
<dbReference type="InterPro" id="IPR036875">
    <property type="entry name" value="Znf_CCHC_sf"/>
</dbReference>
<dbReference type="OrthoDB" id="1711498at2759"/>
<feature type="region of interest" description="Disordered" evidence="2">
    <location>
        <begin position="222"/>
        <end position="245"/>
    </location>
</feature>
<feature type="domain" description="CCHC-type" evidence="3">
    <location>
        <begin position="297"/>
        <end position="312"/>
    </location>
</feature>
<organism evidence="4 5">
    <name type="scientific">Colocasia esculenta</name>
    <name type="common">Wild taro</name>
    <name type="synonym">Arum esculentum</name>
    <dbReference type="NCBI Taxonomy" id="4460"/>
    <lineage>
        <taxon>Eukaryota</taxon>
        <taxon>Viridiplantae</taxon>
        <taxon>Streptophyta</taxon>
        <taxon>Embryophyta</taxon>
        <taxon>Tracheophyta</taxon>
        <taxon>Spermatophyta</taxon>
        <taxon>Magnoliopsida</taxon>
        <taxon>Liliopsida</taxon>
        <taxon>Araceae</taxon>
        <taxon>Aroideae</taxon>
        <taxon>Colocasieae</taxon>
        <taxon>Colocasia</taxon>
    </lineage>
</organism>
<feature type="region of interest" description="Disordered" evidence="2">
    <location>
        <begin position="267"/>
        <end position="288"/>
    </location>
</feature>